<feature type="compositionally biased region" description="Low complexity" evidence="1">
    <location>
        <begin position="58"/>
        <end position="70"/>
    </location>
</feature>
<name>A0A2J8A5G2_9CHLO</name>
<reference evidence="3 4" key="1">
    <citation type="journal article" date="2017" name="Mol. Biol. Evol.">
        <title>The 4-celled Tetrabaena socialis nuclear genome reveals the essential components for genetic control of cell number at the origin of multicellularity in the volvocine lineage.</title>
        <authorList>
            <person name="Featherston J."/>
            <person name="Arakaki Y."/>
            <person name="Hanschen E.R."/>
            <person name="Ferris P.J."/>
            <person name="Michod R.E."/>
            <person name="Olson B.J.S.C."/>
            <person name="Nozaki H."/>
            <person name="Durand P.M."/>
        </authorList>
    </citation>
    <scope>NUCLEOTIDE SEQUENCE [LARGE SCALE GENOMIC DNA]</scope>
    <source>
        <strain evidence="3 4">NIES-571</strain>
    </source>
</reference>
<gene>
    <name evidence="3" type="ORF">TSOC_005760</name>
</gene>
<feature type="non-terminal residue" evidence="3">
    <location>
        <position position="1"/>
    </location>
</feature>
<keyword evidence="4" id="KW-1185">Reference proteome</keyword>
<protein>
    <submittedName>
        <fullName evidence="3">Uncharacterized protein</fullName>
    </submittedName>
</protein>
<organism evidence="3 4">
    <name type="scientific">Tetrabaena socialis</name>
    <dbReference type="NCBI Taxonomy" id="47790"/>
    <lineage>
        <taxon>Eukaryota</taxon>
        <taxon>Viridiplantae</taxon>
        <taxon>Chlorophyta</taxon>
        <taxon>core chlorophytes</taxon>
        <taxon>Chlorophyceae</taxon>
        <taxon>CS clade</taxon>
        <taxon>Chlamydomonadales</taxon>
        <taxon>Tetrabaenaceae</taxon>
        <taxon>Tetrabaena</taxon>
    </lineage>
</organism>
<keyword evidence="2" id="KW-0472">Membrane</keyword>
<feature type="region of interest" description="Disordered" evidence="1">
    <location>
        <begin position="26"/>
        <end position="82"/>
    </location>
</feature>
<feature type="transmembrane region" description="Helical" evidence="2">
    <location>
        <begin position="90"/>
        <end position="112"/>
    </location>
</feature>
<evidence type="ECO:0000313" key="4">
    <source>
        <dbReference type="Proteomes" id="UP000236333"/>
    </source>
</evidence>
<dbReference type="Proteomes" id="UP000236333">
    <property type="component" value="Unassembled WGS sequence"/>
</dbReference>
<feature type="non-terminal residue" evidence="3">
    <location>
        <position position="150"/>
    </location>
</feature>
<sequence>YDRHLNRVGFTSMACSDVGKAIASRAANSSAVAASPPPPQPSPPSAPSPSPPSPAPSQPASDTPPTIAPQQPIPPYHAPVTQKASSNTTYGTIIVVVIVIIAMFLVAEVYVFRRRWILTLFSGMTQRLRGGAQDETELAPLAGGGGKFLS</sequence>
<evidence type="ECO:0000313" key="3">
    <source>
        <dbReference type="EMBL" id="PNH07733.1"/>
    </source>
</evidence>
<keyword evidence="2" id="KW-0812">Transmembrane</keyword>
<feature type="compositionally biased region" description="Pro residues" evidence="1">
    <location>
        <begin position="35"/>
        <end position="57"/>
    </location>
</feature>
<comment type="caution">
    <text evidence="3">The sequence shown here is derived from an EMBL/GenBank/DDBJ whole genome shotgun (WGS) entry which is preliminary data.</text>
</comment>
<dbReference type="AlphaFoldDB" id="A0A2J8A5G2"/>
<accession>A0A2J8A5G2</accession>
<evidence type="ECO:0000256" key="2">
    <source>
        <dbReference type="SAM" id="Phobius"/>
    </source>
</evidence>
<keyword evidence="2" id="KW-1133">Transmembrane helix</keyword>
<dbReference type="EMBL" id="PGGS01000164">
    <property type="protein sequence ID" value="PNH07733.1"/>
    <property type="molecule type" value="Genomic_DNA"/>
</dbReference>
<evidence type="ECO:0000256" key="1">
    <source>
        <dbReference type="SAM" id="MobiDB-lite"/>
    </source>
</evidence>
<proteinExistence type="predicted"/>